<dbReference type="AlphaFoldDB" id="A0A318S5A5"/>
<keyword evidence="2" id="KW-1185">Reference proteome</keyword>
<gene>
    <name evidence="1" type="ORF">DES52_1294</name>
</gene>
<reference evidence="1 2" key="1">
    <citation type="submission" date="2018-06" db="EMBL/GenBank/DDBJ databases">
        <title>Genomic Encyclopedia of Type Strains, Phase IV (KMG-IV): sequencing the most valuable type-strain genomes for metagenomic binning, comparative biology and taxonomic classification.</title>
        <authorList>
            <person name="Goeker M."/>
        </authorList>
    </citation>
    <scope>NUCLEOTIDE SEQUENCE [LARGE SCALE GENOMIC DNA]</scope>
    <source>
        <strain evidence="1 2">DSM 18048</strain>
    </source>
</reference>
<dbReference type="OrthoDB" id="69441at2"/>
<dbReference type="RefSeq" id="WP_110888902.1">
    <property type="nucleotide sequence ID" value="NZ_QJSX01000029.1"/>
</dbReference>
<proteinExistence type="predicted"/>
<evidence type="ECO:0000313" key="2">
    <source>
        <dbReference type="Proteomes" id="UP000248326"/>
    </source>
</evidence>
<protein>
    <submittedName>
        <fullName evidence="1">Uncharacterized protein</fullName>
    </submittedName>
</protein>
<comment type="caution">
    <text evidence="1">The sequence shown here is derived from an EMBL/GenBank/DDBJ whole genome shotgun (WGS) entry which is preliminary data.</text>
</comment>
<dbReference type="EMBL" id="QJSX01000029">
    <property type="protein sequence ID" value="PYE48385.1"/>
    <property type="molecule type" value="Genomic_DNA"/>
</dbReference>
<organism evidence="1 2">
    <name type="scientific">Deinococcus yavapaiensis KR-236</name>
    <dbReference type="NCBI Taxonomy" id="694435"/>
    <lineage>
        <taxon>Bacteria</taxon>
        <taxon>Thermotogati</taxon>
        <taxon>Deinococcota</taxon>
        <taxon>Deinococci</taxon>
        <taxon>Deinococcales</taxon>
        <taxon>Deinococcaceae</taxon>
        <taxon>Deinococcus</taxon>
    </lineage>
</organism>
<dbReference type="Proteomes" id="UP000248326">
    <property type="component" value="Unassembled WGS sequence"/>
</dbReference>
<sequence>MNGPERVWSDLYGCPRAQWQGATGGHHWLVVCSGDKLGEVAKVLSAARFKGRVDVLVTSDVTPLLAALDDLQPKGTVVVGATLRGGPAVEVSSRQVDLGGVSYHEGGVFPAWTAALTLDAPEGACSLASACTSAGVPVMSSTASDLHRVLHTWWAQTPHSLTYV</sequence>
<accession>A0A318S5A5</accession>
<name>A0A318S5A5_9DEIO</name>
<evidence type="ECO:0000313" key="1">
    <source>
        <dbReference type="EMBL" id="PYE48385.1"/>
    </source>
</evidence>